<proteinExistence type="predicted"/>
<reference evidence="1 2" key="2">
    <citation type="submission" date="2009-02" db="EMBL/GenBank/DDBJ databases">
        <title>Draft genome sequence of Holdemania filiformis DSM 12042.</title>
        <authorList>
            <person name="Sudarsanam P."/>
            <person name="Ley R."/>
            <person name="Guruge J."/>
            <person name="Turnbaugh P.J."/>
            <person name="Mahowald M."/>
            <person name="Liep D."/>
            <person name="Gordon J."/>
        </authorList>
    </citation>
    <scope>NUCLEOTIDE SEQUENCE [LARGE SCALE GENOMIC DNA]</scope>
    <source>
        <strain evidence="1 2">DSM 12042</strain>
    </source>
</reference>
<dbReference type="EMBL" id="ACCF01000137">
    <property type="protein sequence ID" value="EEF67512.1"/>
    <property type="molecule type" value="Genomic_DNA"/>
</dbReference>
<sequence length="52" mass="6422">MRQRGSIRRTTDRVKYKEFLKALKHRCFYLKRERGIPVWIAGIRKICYTKSY</sequence>
<dbReference type="AlphaFoldDB" id="B9Y936"/>
<dbReference type="HOGENOM" id="CLU_3080645_0_0_9"/>
<evidence type="ECO:0000313" key="1">
    <source>
        <dbReference type="EMBL" id="EEF67512.1"/>
    </source>
</evidence>
<evidence type="ECO:0000313" key="2">
    <source>
        <dbReference type="Proteomes" id="UP000005950"/>
    </source>
</evidence>
<reference evidence="1 2" key="1">
    <citation type="submission" date="2008-12" db="EMBL/GenBank/DDBJ databases">
        <authorList>
            <person name="Fulton L."/>
            <person name="Clifton S."/>
            <person name="Fulton B."/>
            <person name="Xu J."/>
            <person name="Minx P."/>
            <person name="Pepin K.H."/>
            <person name="Johnson M."/>
            <person name="Bhonagiri V."/>
            <person name="Nash W.E."/>
            <person name="Mardis E.R."/>
            <person name="Wilson R.K."/>
        </authorList>
    </citation>
    <scope>NUCLEOTIDE SEQUENCE [LARGE SCALE GENOMIC DNA]</scope>
    <source>
        <strain evidence="1 2">DSM 12042</strain>
    </source>
</reference>
<dbReference type="Proteomes" id="UP000005950">
    <property type="component" value="Unassembled WGS sequence"/>
</dbReference>
<comment type="caution">
    <text evidence="1">The sequence shown here is derived from an EMBL/GenBank/DDBJ whole genome shotgun (WGS) entry which is preliminary data.</text>
</comment>
<organism evidence="1 2">
    <name type="scientific">Holdemania filiformis DSM 12042</name>
    <dbReference type="NCBI Taxonomy" id="545696"/>
    <lineage>
        <taxon>Bacteria</taxon>
        <taxon>Bacillati</taxon>
        <taxon>Bacillota</taxon>
        <taxon>Erysipelotrichia</taxon>
        <taxon>Erysipelotrichales</taxon>
        <taxon>Erysipelotrichaceae</taxon>
        <taxon>Holdemania</taxon>
    </lineage>
</organism>
<gene>
    <name evidence="1" type="ORF">HOLDEFILI_02339</name>
</gene>
<name>B9Y936_9FIRM</name>
<protein>
    <submittedName>
        <fullName evidence="1">Uncharacterized protein</fullName>
    </submittedName>
</protein>
<accession>B9Y936</accession>